<sequence length="70" mass="8396">MKNWKIGGKCRDGEKWKRRKSEEKCINISSVYSKNATAGRRGREEEEEEAEEEKEKLRYSMRELEEDGKR</sequence>
<evidence type="ECO:0000313" key="2">
    <source>
        <dbReference type="EMBL" id="MPC81721.1"/>
    </source>
</evidence>
<name>A0A5B7I8I7_PORTR</name>
<protein>
    <submittedName>
        <fullName evidence="2">Uncharacterized protein</fullName>
    </submittedName>
</protein>
<dbReference type="EMBL" id="VSRR010057785">
    <property type="protein sequence ID" value="MPC81721.1"/>
    <property type="molecule type" value="Genomic_DNA"/>
</dbReference>
<comment type="caution">
    <text evidence="2">The sequence shown here is derived from an EMBL/GenBank/DDBJ whole genome shotgun (WGS) entry which is preliminary data.</text>
</comment>
<dbReference type="AlphaFoldDB" id="A0A5B7I8I7"/>
<organism evidence="2 3">
    <name type="scientific">Portunus trituberculatus</name>
    <name type="common">Swimming crab</name>
    <name type="synonym">Neptunus trituberculatus</name>
    <dbReference type="NCBI Taxonomy" id="210409"/>
    <lineage>
        <taxon>Eukaryota</taxon>
        <taxon>Metazoa</taxon>
        <taxon>Ecdysozoa</taxon>
        <taxon>Arthropoda</taxon>
        <taxon>Crustacea</taxon>
        <taxon>Multicrustacea</taxon>
        <taxon>Malacostraca</taxon>
        <taxon>Eumalacostraca</taxon>
        <taxon>Eucarida</taxon>
        <taxon>Decapoda</taxon>
        <taxon>Pleocyemata</taxon>
        <taxon>Brachyura</taxon>
        <taxon>Eubrachyura</taxon>
        <taxon>Portunoidea</taxon>
        <taxon>Portunidae</taxon>
        <taxon>Portuninae</taxon>
        <taxon>Portunus</taxon>
    </lineage>
</organism>
<gene>
    <name evidence="2" type="ORF">E2C01_076352</name>
</gene>
<feature type="region of interest" description="Disordered" evidence="1">
    <location>
        <begin position="34"/>
        <end position="70"/>
    </location>
</feature>
<keyword evidence="3" id="KW-1185">Reference proteome</keyword>
<accession>A0A5B7I8I7</accession>
<evidence type="ECO:0000256" key="1">
    <source>
        <dbReference type="SAM" id="MobiDB-lite"/>
    </source>
</evidence>
<feature type="compositionally biased region" description="Basic and acidic residues" evidence="1">
    <location>
        <begin position="53"/>
        <end position="70"/>
    </location>
</feature>
<evidence type="ECO:0000313" key="3">
    <source>
        <dbReference type="Proteomes" id="UP000324222"/>
    </source>
</evidence>
<dbReference type="Proteomes" id="UP000324222">
    <property type="component" value="Unassembled WGS sequence"/>
</dbReference>
<proteinExistence type="predicted"/>
<reference evidence="2 3" key="1">
    <citation type="submission" date="2019-05" db="EMBL/GenBank/DDBJ databases">
        <title>Another draft genome of Portunus trituberculatus and its Hox gene families provides insights of decapod evolution.</title>
        <authorList>
            <person name="Jeong J.-H."/>
            <person name="Song I."/>
            <person name="Kim S."/>
            <person name="Choi T."/>
            <person name="Kim D."/>
            <person name="Ryu S."/>
            <person name="Kim W."/>
        </authorList>
    </citation>
    <scope>NUCLEOTIDE SEQUENCE [LARGE SCALE GENOMIC DNA]</scope>
    <source>
        <tissue evidence="2">Muscle</tissue>
    </source>
</reference>